<dbReference type="GO" id="GO:0009098">
    <property type="term" value="P:L-leucine biosynthetic process"/>
    <property type="evidence" value="ECO:0007669"/>
    <property type="project" value="TreeGrafter"/>
</dbReference>
<proteinExistence type="predicted"/>
<reference evidence="4 5" key="1">
    <citation type="submission" date="2006-02" db="EMBL/GenBank/DDBJ databases">
        <authorList>
            <consortium name="Microbial Genomics Group"/>
            <consortium name="Lawrence Livermore National Laboratory"/>
            <consortium name="and the Genome Analysis Group"/>
            <consortium name="Oak Ridge National Laboratory"/>
            <person name="Larimer F.W."/>
        </authorList>
    </citation>
    <scope>NUCLEOTIDE SEQUENCE [LARGE SCALE GENOMIC DNA]</scope>
    <source>
        <strain evidence="4 5">LVS</strain>
    </source>
</reference>
<dbReference type="Pfam" id="PF00682">
    <property type="entry name" value="HMGL-like"/>
    <property type="match status" value="1"/>
</dbReference>
<gene>
    <name evidence="4" type="ordered locus">FTL_0130</name>
    <name evidence="3" type="ORF">AW21_962</name>
</gene>
<evidence type="ECO:0000313" key="6">
    <source>
        <dbReference type="Proteomes" id="UP000031874"/>
    </source>
</evidence>
<dbReference type="AlphaFoldDB" id="A0AAI8BHP2"/>
<accession>A0AAI8BHP2</accession>
<evidence type="ECO:0000256" key="1">
    <source>
        <dbReference type="ARBA" id="ARBA00023211"/>
    </source>
</evidence>
<dbReference type="PROSITE" id="PS50991">
    <property type="entry name" value="PYR_CT"/>
    <property type="match status" value="1"/>
</dbReference>
<dbReference type="InterPro" id="IPR000891">
    <property type="entry name" value="PYR_CT"/>
</dbReference>
<dbReference type="Gene3D" id="3.20.20.70">
    <property type="entry name" value="Aldolase class I"/>
    <property type="match status" value="1"/>
</dbReference>
<dbReference type="PANTHER" id="PTHR10277:SF9">
    <property type="entry name" value="2-ISOPROPYLMALATE SYNTHASE 1, CHLOROPLASTIC-RELATED"/>
    <property type="match status" value="1"/>
</dbReference>
<evidence type="ECO:0000259" key="2">
    <source>
        <dbReference type="PROSITE" id="PS50991"/>
    </source>
</evidence>
<dbReference type="Proteomes" id="UP000031874">
    <property type="component" value="Chromosome"/>
</dbReference>
<dbReference type="Proteomes" id="UP000001944">
    <property type="component" value="Chromosome"/>
</dbReference>
<keyword evidence="1" id="KW-0464">Manganese</keyword>
<dbReference type="InterPro" id="IPR013785">
    <property type="entry name" value="Aldolase_TIM"/>
</dbReference>
<name>A0AAI8BHP2_FRATH</name>
<reference evidence="3 6" key="3">
    <citation type="journal article" date="2015" name="Genome Announc.">
        <title>Genome sequencing of 18 francisella strains to aid in assay development and testing.</title>
        <authorList>
            <person name="Johnson S.L."/>
            <person name="Daligault H.E."/>
            <person name="Davenport K.W."/>
            <person name="Coyne S.R."/>
            <person name="Frey K.G."/>
            <person name="Koroleva G.I."/>
            <person name="Broomall S.M."/>
            <person name="Bishop-Lilly K.A."/>
            <person name="Bruce D.C."/>
            <person name="Chertkov O."/>
            <person name="Freitas T."/>
            <person name="Jaissle J."/>
            <person name="Ladner J.T."/>
            <person name="Rosenzweig C.N."/>
            <person name="Gibbons H.S."/>
            <person name="Palacios G.F."/>
            <person name="Redden C.L."/>
            <person name="Xu Y."/>
            <person name="Minogue T.D."/>
            <person name="Chain P.S."/>
        </authorList>
    </citation>
    <scope>NUCLEOTIDE SEQUENCE [LARGE SCALE GENOMIC DNA]</scope>
    <source>
        <strain evidence="3 6">LVS</strain>
    </source>
</reference>
<evidence type="ECO:0000313" key="4">
    <source>
        <dbReference type="EMBL" id="CAJ78571.1"/>
    </source>
</evidence>
<dbReference type="EMBL" id="AM233362">
    <property type="protein sequence ID" value="CAJ78571.1"/>
    <property type="molecule type" value="Genomic_DNA"/>
</dbReference>
<dbReference type="InterPro" id="IPR050073">
    <property type="entry name" value="2-IPM_HCS-like"/>
</dbReference>
<dbReference type="SUPFAM" id="SSF51569">
    <property type="entry name" value="Aldolase"/>
    <property type="match status" value="1"/>
</dbReference>
<dbReference type="PANTHER" id="PTHR10277">
    <property type="entry name" value="HOMOCITRATE SYNTHASE-RELATED"/>
    <property type="match status" value="1"/>
</dbReference>
<reference evidence="5" key="2">
    <citation type="submission" date="2006-03" db="EMBL/GenBank/DDBJ databases">
        <title>Complete genome sequence of Francisella tularensis LVS (Live Vaccine Strain).</title>
        <authorList>
            <person name="Chain P."/>
            <person name="Larimer F."/>
            <person name="Land M."/>
            <person name="Stilwagen S."/>
            <person name="Larsson P."/>
            <person name="Bearden S."/>
            <person name="Chu M."/>
            <person name="Oyston P."/>
            <person name="Forsman M."/>
            <person name="Andersson S."/>
            <person name="Lindler L."/>
            <person name="Titball R."/>
            <person name="Garcia E."/>
        </authorList>
    </citation>
    <scope>NUCLEOTIDE SEQUENCE [LARGE SCALE GENOMIC DNA]</scope>
    <source>
        <strain evidence="5">LVS</strain>
    </source>
</reference>
<protein>
    <submittedName>
        <fullName evidence="3">HMGL-like family protein</fullName>
    </submittedName>
    <submittedName>
        <fullName evidence="4">Isopropylmalate/homocitrate/citramalate synthase family protein</fullName>
    </submittedName>
</protein>
<dbReference type="GO" id="GO:0005829">
    <property type="term" value="C:cytosol"/>
    <property type="evidence" value="ECO:0007669"/>
    <property type="project" value="TreeGrafter"/>
</dbReference>
<sequence>MDKQKIYIFDTTLRDGQQSPGAGMSFEDNIAYADLADKLNIDVLEAGFPSASNTDFEIINTISKRMAERNSNMIRTMSVKKKPS</sequence>
<dbReference type="KEGG" id="ftl:FTL_0130"/>
<reference evidence="4" key="4">
    <citation type="submission" date="2015-02" db="EMBL/GenBank/DDBJ databases">
        <title>Complete genome sequence of Francisella tularensis LVS (Live Vaccine Strain).</title>
        <authorList>
            <person name="Chain P."/>
            <person name="Larimer F."/>
            <person name="Land M."/>
            <person name="Stilwagen S."/>
            <person name="Larsson P."/>
            <person name="Bearden S."/>
            <person name="Chu M."/>
            <person name="Oyston P."/>
            <person name="Forsman M."/>
            <person name="Andersson S."/>
            <person name="Lindler L."/>
            <person name="Titball R."/>
            <person name="Garcia E."/>
        </authorList>
    </citation>
    <scope>NUCLEOTIDE SEQUENCE</scope>
    <source>
        <strain evidence="4">LVS</strain>
    </source>
</reference>
<evidence type="ECO:0000313" key="5">
    <source>
        <dbReference type="Proteomes" id="UP000001944"/>
    </source>
</evidence>
<evidence type="ECO:0000313" key="3">
    <source>
        <dbReference type="EMBL" id="AJI59108.1"/>
    </source>
</evidence>
<dbReference type="EMBL" id="CP009694">
    <property type="protein sequence ID" value="AJI59108.1"/>
    <property type="molecule type" value="Genomic_DNA"/>
</dbReference>
<feature type="domain" description="Pyruvate carboxyltransferase" evidence="2">
    <location>
        <begin position="6"/>
        <end position="84"/>
    </location>
</feature>
<dbReference type="GO" id="GO:0003852">
    <property type="term" value="F:2-isopropylmalate synthase activity"/>
    <property type="evidence" value="ECO:0007669"/>
    <property type="project" value="TreeGrafter"/>
</dbReference>
<organism evidence="3 6">
    <name type="scientific">Francisella tularensis subsp. holarctica (strain LVS)</name>
    <dbReference type="NCBI Taxonomy" id="376619"/>
    <lineage>
        <taxon>Bacteria</taxon>
        <taxon>Pseudomonadati</taxon>
        <taxon>Pseudomonadota</taxon>
        <taxon>Gammaproteobacteria</taxon>
        <taxon>Thiotrichales</taxon>
        <taxon>Francisellaceae</taxon>
        <taxon>Francisella</taxon>
    </lineage>
</organism>